<protein>
    <submittedName>
        <fullName evidence="1">Uncharacterized protein</fullName>
    </submittedName>
</protein>
<dbReference type="Proteomes" id="UP001464555">
    <property type="component" value="Unassembled WGS sequence"/>
</dbReference>
<dbReference type="EMBL" id="JBBYHR010000002">
    <property type="protein sequence ID" value="MEL1243522.1"/>
    <property type="molecule type" value="Genomic_DNA"/>
</dbReference>
<organism evidence="1 2">
    <name type="scientific">Flavobacterium arundinis</name>
    <dbReference type="NCBI Taxonomy" id="3139143"/>
    <lineage>
        <taxon>Bacteria</taxon>
        <taxon>Pseudomonadati</taxon>
        <taxon>Bacteroidota</taxon>
        <taxon>Flavobacteriia</taxon>
        <taxon>Flavobacteriales</taxon>
        <taxon>Flavobacteriaceae</taxon>
        <taxon>Flavobacterium</taxon>
    </lineage>
</organism>
<dbReference type="RefSeq" id="WP_341695838.1">
    <property type="nucleotide sequence ID" value="NZ_JBBYHR010000002.1"/>
</dbReference>
<keyword evidence="2" id="KW-1185">Reference proteome</keyword>
<proteinExistence type="predicted"/>
<accession>A0ABU9HUA1</accession>
<evidence type="ECO:0000313" key="2">
    <source>
        <dbReference type="Proteomes" id="UP001464555"/>
    </source>
</evidence>
<evidence type="ECO:0000313" key="1">
    <source>
        <dbReference type="EMBL" id="MEL1243522.1"/>
    </source>
</evidence>
<name>A0ABU9HUA1_9FLAO</name>
<gene>
    <name evidence="1" type="ORF">AAEO56_04550</name>
</gene>
<comment type="caution">
    <text evidence="1">The sequence shown here is derived from an EMBL/GenBank/DDBJ whole genome shotgun (WGS) entry which is preliminary data.</text>
</comment>
<reference evidence="1 2" key="1">
    <citation type="submission" date="2024-04" db="EMBL/GenBank/DDBJ databases">
        <title>Flavobacterium sp. DGU11 16S ribosomal RNA gene Genome sequencing and assembly.</title>
        <authorList>
            <person name="Park S."/>
        </authorList>
    </citation>
    <scope>NUCLEOTIDE SEQUENCE [LARGE SCALE GENOMIC DNA]</scope>
    <source>
        <strain evidence="1 2">DGU11</strain>
    </source>
</reference>
<sequence length="1078" mass="113671">MENQKLTQRPQAATITENALIHVAEPFDISQGADGSSYKFPVANLFVAGQDNIDIKKYVFIEDDDNLNVIVSKINGLPLYEVNEKQSVWFIASGKRSTPGLYSPQRILKFKMMNKGKGKYGVGATQLTADDVELMYSNEETLSDIGADPVTDIVNYGALESEGQTVSQWLNSHTSEIVIQPQNEGYTIFQGTLDAVPASYLWIGAPGVYGVGEQQSTEADFQTMDDTIPQYENNAPLVRSVGLIETLPAARGMRIKLNQITTIITPIDTPVLFTGYTISETGISTSYTFLFMGGKGTWGYGGNTILQGMLYLLLEKPLSIADVGDNDTTLIIPLSEIEEGGFLAAANEEEHDFTETGLEYYFGYYIGGVLYLALFIGSPGVYGGGLGANDFINADFAQVTNGNVSGIPTLEAVTAVGRETGYPITVYGDGAKLQHQEDGHLFTGANGYTVKQRFNDVSGNTQFNHPEDKTGPHTYAMLDDVGECVPLSGTAEGKPITGNIEFTGARQFINGDQASVYSILQFNNNSLGMNSIDAEYSLYSGLYVSPTNISGNVYSSESSSSLALGATGISLTLNNTSESIAVSMGLTTTQLFLDFTDTNSKGISGSGDYTANIGLLDYTQKKYVDARTLQQILTNGTVSNIGTNLVLNTAMGTFQLKTNGDVFFGGVGTFQISHPNFLFGGPGTFSSDVQLTGFPNTANSAITKGYVDNAVAGLNWKVNCVVATTANITLSGLLTIDDVTVAIGDRVLVKNQTIAAQNGIYLANEIAWVRAGDSDTGEELANKTIPVTKGTVNQDTWWTITNDSITLGTTAITLSQTGGMGTYTNGTGIQLVGNIFSADPSYIATAVATALAGKQATLVSGTNIKTIEGQSLLGPGNIDFSKSDVGLGNVDNTSDANKPVSTAQQTAIDTKLTNGGDTTGATVNIGSNDAQQVVLKYNNSPVITIPSAAGISLPNGGSISNASASGRGTILMGTTGVGITLQRNLADAAAAATINNAHTSSTGNIIEFNSNISGATATRAFVSKTGQFQGTAFKLSALNTAPSSSADTGTTGEIRITATYIYVCVATNTWVRSALTNW</sequence>